<dbReference type="PaxDb" id="4097-A0A1S3XFW6"/>
<feature type="domain" description="SP-RING-type" evidence="6">
    <location>
        <begin position="1"/>
        <end position="65"/>
    </location>
</feature>
<dbReference type="STRING" id="4097.A0A1S3XFW6"/>
<dbReference type="InterPro" id="IPR013083">
    <property type="entry name" value="Znf_RING/FYVE/PHD"/>
</dbReference>
<dbReference type="PANTHER" id="PTHR10782:SF102">
    <property type="entry name" value="E3 SUMO-PROTEIN LIGASE SIZ1"/>
    <property type="match status" value="1"/>
</dbReference>
<proteinExistence type="predicted"/>
<keyword evidence="2 4" id="KW-0863">Zinc-finger</keyword>
<dbReference type="OMA" id="WRAKAEC"/>
<dbReference type="Gene3D" id="3.30.40.10">
    <property type="entry name" value="Zinc/RING finger domain, C3HC4 (zinc finger)"/>
    <property type="match status" value="1"/>
</dbReference>
<gene>
    <name evidence="7" type="primary">LOC107764706</name>
</gene>
<evidence type="ECO:0000313" key="7">
    <source>
        <dbReference type="RefSeq" id="XP_016438795.1"/>
    </source>
</evidence>
<accession>A0A1S3XFW6</accession>
<organism evidence="7">
    <name type="scientific">Nicotiana tabacum</name>
    <name type="common">Common tobacco</name>
    <dbReference type="NCBI Taxonomy" id="4097"/>
    <lineage>
        <taxon>Eukaryota</taxon>
        <taxon>Viridiplantae</taxon>
        <taxon>Streptophyta</taxon>
        <taxon>Embryophyta</taxon>
        <taxon>Tracheophyta</taxon>
        <taxon>Spermatophyta</taxon>
        <taxon>Magnoliopsida</taxon>
        <taxon>eudicotyledons</taxon>
        <taxon>Gunneridae</taxon>
        <taxon>Pentapetalae</taxon>
        <taxon>asterids</taxon>
        <taxon>lamiids</taxon>
        <taxon>Solanales</taxon>
        <taxon>Solanaceae</taxon>
        <taxon>Nicotianoideae</taxon>
        <taxon>Nicotianeae</taxon>
        <taxon>Nicotiana</taxon>
    </lineage>
</organism>
<dbReference type="PANTHER" id="PTHR10782">
    <property type="entry name" value="ZINC FINGER MIZ DOMAIN-CONTAINING PROTEIN"/>
    <property type="match status" value="1"/>
</dbReference>
<reference evidence="7" key="1">
    <citation type="submission" date="2025-08" db="UniProtKB">
        <authorList>
            <consortium name="RefSeq"/>
        </authorList>
    </citation>
    <scope>IDENTIFICATION</scope>
</reference>
<name>A0A1S3XFW6_TOBAC</name>
<dbReference type="GO" id="GO:0016925">
    <property type="term" value="P:protein sumoylation"/>
    <property type="evidence" value="ECO:0007669"/>
    <property type="project" value="UniProtKB-ARBA"/>
</dbReference>
<evidence type="ECO:0000256" key="2">
    <source>
        <dbReference type="ARBA" id="ARBA00022771"/>
    </source>
</evidence>
<dbReference type="AlphaFoldDB" id="A0A1S3XFW6"/>
<dbReference type="GO" id="GO:0008270">
    <property type="term" value="F:zinc ion binding"/>
    <property type="evidence" value="ECO:0007669"/>
    <property type="project" value="UniProtKB-KW"/>
</dbReference>
<dbReference type="Pfam" id="PF02891">
    <property type="entry name" value="zf-MIZ"/>
    <property type="match status" value="1"/>
</dbReference>
<dbReference type="OrthoDB" id="682531at2759"/>
<evidence type="ECO:0000256" key="3">
    <source>
        <dbReference type="ARBA" id="ARBA00022833"/>
    </source>
</evidence>
<keyword evidence="3" id="KW-0862">Zinc</keyword>
<dbReference type="SMR" id="A0A1S3XFW6"/>
<evidence type="ECO:0000256" key="4">
    <source>
        <dbReference type="PROSITE-ProRule" id="PRU00452"/>
    </source>
</evidence>
<dbReference type="InterPro" id="IPR004181">
    <property type="entry name" value="Znf_MIZ"/>
</dbReference>
<feature type="non-terminal residue" evidence="7">
    <location>
        <position position="198"/>
    </location>
</feature>
<dbReference type="RefSeq" id="XP_016438795.1">
    <property type="nucleotide sequence ID" value="XM_016583309.1"/>
</dbReference>
<sequence>MSGSRMKVAGRFKPCVHMGCFDLEVFVEMNQRSRKWQCPICLKNYSLEHVIIDPYFNQITSQLRTCGEEVTEIEVKPDGSWRAKAECDRRNLGDLARWHLPDGNLIESQDIEPKTKPGILKRVKQEGGSESHSRLKVGLKKNRNGLWEISKPEDMQTLPYENSVRENFENQIQDIIAMTSSATGSGKEGEDLSVNQDG</sequence>
<keyword evidence="1" id="KW-0479">Metal-binding</keyword>
<evidence type="ECO:0000256" key="1">
    <source>
        <dbReference type="ARBA" id="ARBA00022723"/>
    </source>
</evidence>
<evidence type="ECO:0000256" key="5">
    <source>
        <dbReference type="SAM" id="MobiDB-lite"/>
    </source>
</evidence>
<dbReference type="PROSITE" id="PS51044">
    <property type="entry name" value="ZF_SP_RING"/>
    <property type="match status" value="1"/>
</dbReference>
<protein>
    <submittedName>
        <fullName evidence="7">E3 SUMO-protein ligase SIZ1-like</fullName>
    </submittedName>
</protein>
<feature type="region of interest" description="Disordered" evidence="5">
    <location>
        <begin position="179"/>
        <end position="198"/>
    </location>
</feature>
<dbReference type="GO" id="GO:0019789">
    <property type="term" value="F:SUMO transferase activity"/>
    <property type="evidence" value="ECO:0007669"/>
    <property type="project" value="UniProtKB-ARBA"/>
</dbReference>
<evidence type="ECO:0000259" key="6">
    <source>
        <dbReference type="PROSITE" id="PS51044"/>
    </source>
</evidence>
<dbReference type="KEGG" id="nta:107764706"/>